<evidence type="ECO:0000259" key="6">
    <source>
        <dbReference type="PROSITE" id="PS51123"/>
    </source>
</evidence>
<dbReference type="PANTHER" id="PTHR30329">
    <property type="entry name" value="STATOR ELEMENT OF FLAGELLAR MOTOR COMPLEX"/>
    <property type="match status" value="1"/>
</dbReference>
<dbReference type="InterPro" id="IPR006665">
    <property type="entry name" value="OmpA-like"/>
</dbReference>
<keyword evidence="2 4" id="KW-0472">Membrane</keyword>
<dbReference type="AlphaFoldDB" id="A0A1S8CEQ5"/>
<evidence type="ECO:0000256" key="3">
    <source>
        <dbReference type="ARBA" id="ARBA00023237"/>
    </source>
</evidence>
<organism evidence="7 8">
    <name type="scientific">Serratia oryzae</name>
    <dbReference type="NCBI Taxonomy" id="2034155"/>
    <lineage>
        <taxon>Bacteria</taxon>
        <taxon>Pseudomonadati</taxon>
        <taxon>Pseudomonadota</taxon>
        <taxon>Gammaproteobacteria</taxon>
        <taxon>Enterobacterales</taxon>
        <taxon>Yersiniaceae</taxon>
        <taxon>Serratia</taxon>
    </lineage>
</organism>
<reference evidence="7 8" key="1">
    <citation type="submission" date="2016-11" db="EMBL/GenBank/DDBJ databases">
        <title>Rahnella oryzae sp. nov., isolated from rice root.</title>
        <authorList>
            <person name="Zhang X.-X."/>
            <person name="Zhang J."/>
        </authorList>
    </citation>
    <scope>NUCLEOTIDE SEQUENCE [LARGE SCALE GENOMIC DNA]</scope>
    <source>
        <strain evidence="7 8">J11-6</strain>
    </source>
</reference>
<dbReference type="GO" id="GO:0009279">
    <property type="term" value="C:cell outer membrane"/>
    <property type="evidence" value="ECO:0007669"/>
    <property type="project" value="UniProtKB-SubCell"/>
</dbReference>
<evidence type="ECO:0000256" key="4">
    <source>
        <dbReference type="PROSITE-ProRule" id="PRU00473"/>
    </source>
</evidence>
<dbReference type="STRING" id="2034155.BMI79_20700"/>
<dbReference type="PANTHER" id="PTHR30329:SF21">
    <property type="entry name" value="LIPOPROTEIN YIAD-RELATED"/>
    <property type="match status" value="1"/>
</dbReference>
<name>A0A1S8CEQ5_9GAMM</name>
<protein>
    <recommendedName>
        <fullName evidence="6">OmpA-like domain-containing protein</fullName>
    </recommendedName>
</protein>
<dbReference type="InterPro" id="IPR006664">
    <property type="entry name" value="OMP_bac"/>
</dbReference>
<dbReference type="SUPFAM" id="SSF103088">
    <property type="entry name" value="OmpA-like"/>
    <property type="match status" value="1"/>
</dbReference>
<comment type="subcellular location">
    <subcellularLocation>
        <location evidence="1">Cell outer membrane</location>
    </subcellularLocation>
</comment>
<dbReference type="InterPro" id="IPR036737">
    <property type="entry name" value="OmpA-like_sf"/>
</dbReference>
<dbReference type="InterPro" id="IPR050330">
    <property type="entry name" value="Bact_OuterMem_StrucFunc"/>
</dbReference>
<dbReference type="OrthoDB" id="6896077at2"/>
<evidence type="ECO:0000313" key="8">
    <source>
        <dbReference type="Proteomes" id="UP000216021"/>
    </source>
</evidence>
<dbReference type="EMBL" id="MOXD01000017">
    <property type="protein sequence ID" value="OMQ19906.1"/>
    <property type="molecule type" value="Genomic_DNA"/>
</dbReference>
<keyword evidence="8" id="KW-1185">Reference proteome</keyword>
<keyword evidence="3" id="KW-0998">Cell outer membrane</keyword>
<feature type="domain" description="OmpA-like" evidence="6">
    <location>
        <begin position="187"/>
        <end position="309"/>
    </location>
</feature>
<sequence>MKVVRHGCKPANISLIALVIGAFSFTAIAEQQYERSGAGVSYVSDSSSADIGHASVNYRPVADVVSELAQVVFYYPQGELPAAIYVDRELQSALKPGEFSVFCVAPGTHTVESYFNDQPGYQGKQKPSHQLAMKAGETYFLQVNPGSKGTTTALADRAIAEPLLKPLSKQTRIVNRASQVKPCEYVMGANVASIQESVLFQFGQSGAKAILPESQAKLRTVIDFVKQGSGTAEIELYGYTDAVGHTESNQRLSEARAQTVRNVLIQGGVEPSSIMATEGKGVAQNAEGCVAGRTAGCNINSRRVDIVVR</sequence>
<gene>
    <name evidence="7" type="ORF">BMI79_20700</name>
</gene>
<proteinExistence type="predicted"/>
<dbReference type="PRINTS" id="PR01021">
    <property type="entry name" value="OMPADOMAIN"/>
</dbReference>
<feature type="chain" id="PRO_5012345539" description="OmpA-like domain-containing protein" evidence="5">
    <location>
        <begin position="30"/>
        <end position="309"/>
    </location>
</feature>
<dbReference type="Pfam" id="PF00691">
    <property type="entry name" value="OmpA"/>
    <property type="match status" value="1"/>
</dbReference>
<dbReference type="RefSeq" id="WP_076944163.1">
    <property type="nucleotide sequence ID" value="NZ_MOXD01000017.1"/>
</dbReference>
<keyword evidence="5" id="KW-0732">Signal</keyword>
<evidence type="ECO:0000313" key="7">
    <source>
        <dbReference type="EMBL" id="OMQ19906.1"/>
    </source>
</evidence>
<dbReference type="CDD" id="cd07185">
    <property type="entry name" value="OmpA_C-like"/>
    <property type="match status" value="1"/>
</dbReference>
<evidence type="ECO:0000256" key="2">
    <source>
        <dbReference type="ARBA" id="ARBA00023136"/>
    </source>
</evidence>
<comment type="caution">
    <text evidence="7">The sequence shown here is derived from an EMBL/GenBank/DDBJ whole genome shotgun (WGS) entry which is preliminary data.</text>
</comment>
<dbReference type="PROSITE" id="PS51123">
    <property type="entry name" value="OMPA_2"/>
    <property type="match status" value="1"/>
</dbReference>
<dbReference type="Gene3D" id="3.30.1330.60">
    <property type="entry name" value="OmpA-like domain"/>
    <property type="match status" value="1"/>
</dbReference>
<accession>A0A1S8CEQ5</accession>
<evidence type="ECO:0000256" key="1">
    <source>
        <dbReference type="ARBA" id="ARBA00004442"/>
    </source>
</evidence>
<dbReference type="Proteomes" id="UP000216021">
    <property type="component" value="Unassembled WGS sequence"/>
</dbReference>
<feature type="signal peptide" evidence="5">
    <location>
        <begin position="1"/>
        <end position="29"/>
    </location>
</feature>
<evidence type="ECO:0000256" key="5">
    <source>
        <dbReference type="SAM" id="SignalP"/>
    </source>
</evidence>